<dbReference type="GO" id="GO:0005783">
    <property type="term" value="C:endoplasmic reticulum"/>
    <property type="evidence" value="ECO:0007669"/>
    <property type="project" value="TreeGrafter"/>
</dbReference>
<dbReference type="EMBL" id="WNWS01000465">
    <property type="protein sequence ID" value="KAE9967295.1"/>
    <property type="molecule type" value="Genomic_DNA"/>
</dbReference>
<reference evidence="3 4" key="1">
    <citation type="submission" date="2018-12" db="EMBL/GenBank/DDBJ databases">
        <title>Venturia inaequalis Genome Resource.</title>
        <authorList>
            <person name="Lichtner F.J."/>
        </authorList>
    </citation>
    <scope>NUCLEOTIDE SEQUENCE [LARGE SCALE GENOMIC DNA]</scope>
    <source>
        <strain evidence="3 4">120213</strain>
    </source>
</reference>
<evidence type="ECO:0000256" key="1">
    <source>
        <dbReference type="SAM" id="Phobius"/>
    </source>
</evidence>
<dbReference type="GO" id="GO:0016020">
    <property type="term" value="C:membrane"/>
    <property type="evidence" value="ECO:0007669"/>
    <property type="project" value="TreeGrafter"/>
</dbReference>
<dbReference type="InterPro" id="IPR042099">
    <property type="entry name" value="ANL_N_sf"/>
</dbReference>
<keyword evidence="1" id="KW-1133">Transmembrane helix</keyword>
<keyword evidence="1" id="KW-0472">Membrane</keyword>
<dbReference type="AlphaFoldDB" id="A0A8H3UC68"/>
<accession>A0A8H3UC68</accession>
<dbReference type="InterPro" id="IPR000873">
    <property type="entry name" value="AMP-dep_synth/lig_dom"/>
</dbReference>
<evidence type="ECO:0000313" key="3">
    <source>
        <dbReference type="EMBL" id="KAE9967295.1"/>
    </source>
</evidence>
<protein>
    <recommendedName>
        <fullName evidence="2">AMP-dependent synthetase/ligase domain-containing protein</fullName>
    </recommendedName>
</protein>
<dbReference type="Gene3D" id="3.40.50.12780">
    <property type="entry name" value="N-terminal domain of ligase-like"/>
    <property type="match status" value="1"/>
</dbReference>
<dbReference type="GO" id="GO:0004467">
    <property type="term" value="F:long-chain fatty acid-CoA ligase activity"/>
    <property type="evidence" value="ECO:0007669"/>
    <property type="project" value="TreeGrafter"/>
</dbReference>
<evidence type="ECO:0000313" key="4">
    <source>
        <dbReference type="Proteomes" id="UP000447873"/>
    </source>
</evidence>
<dbReference type="Proteomes" id="UP000447873">
    <property type="component" value="Unassembled WGS sequence"/>
</dbReference>
<keyword evidence="1" id="KW-0812">Transmembrane</keyword>
<comment type="caution">
    <text evidence="3">The sequence shown here is derived from an EMBL/GenBank/DDBJ whole genome shotgun (WGS) entry which is preliminary data.</text>
</comment>
<feature type="domain" description="AMP-dependent synthetase/ligase" evidence="2">
    <location>
        <begin position="153"/>
        <end position="257"/>
    </location>
</feature>
<dbReference type="SUPFAM" id="SSF56801">
    <property type="entry name" value="Acetyl-CoA synthetase-like"/>
    <property type="match status" value="1"/>
</dbReference>
<gene>
    <name evidence="3" type="ORF">EG328_008298</name>
</gene>
<feature type="transmembrane region" description="Helical" evidence="1">
    <location>
        <begin position="20"/>
        <end position="39"/>
    </location>
</feature>
<organism evidence="3 4">
    <name type="scientific">Venturia inaequalis</name>
    <name type="common">Apple scab fungus</name>
    <dbReference type="NCBI Taxonomy" id="5025"/>
    <lineage>
        <taxon>Eukaryota</taxon>
        <taxon>Fungi</taxon>
        <taxon>Dikarya</taxon>
        <taxon>Ascomycota</taxon>
        <taxon>Pezizomycotina</taxon>
        <taxon>Dothideomycetes</taxon>
        <taxon>Pleosporomycetidae</taxon>
        <taxon>Venturiales</taxon>
        <taxon>Venturiaceae</taxon>
        <taxon>Venturia</taxon>
    </lineage>
</organism>
<dbReference type="PANTHER" id="PTHR43272">
    <property type="entry name" value="LONG-CHAIN-FATTY-ACID--COA LIGASE"/>
    <property type="match status" value="1"/>
</dbReference>
<name>A0A8H3UC68_VENIN</name>
<dbReference type="PANTHER" id="PTHR43272:SF11">
    <property type="entry name" value="AMP-DEPENDENT SYNTHETASE_LIGASE DOMAIN-CONTAINING PROTEIN"/>
    <property type="match status" value="1"/>
</dbReference>
<sequence length="579" mass="61968">MANLIEQLDKQLAELFQGWNTTSTLLTLAILGFLAYVIVSSEEPDTHPMLLQRQATASLVRHPGESAIYRSPDTPHGYPLRTGLNVKPAGAPAYAGGKDGDLRDIWRRVTGEIPIEKGFGASTPVATVEQGKILTVLGKEEVIEHSISDITKEIAVVGAHIRKHGGTRVAIYLPNSIEFLAALFSCSFYGLTPILIPYDHPTTEIIGLLQKTKADVLIAEAGSLPLQEVAQKHKSLKQVVWVVEKTSRHMDWTEVPKEIGGNVDVSVWHQLVQDSQDVTTADMPDIKSEELGKIVIVCADKPGSEERIIEFTQQNIVAAIGALIAALPARQRLNPSDLFVCADSFTQTYPLCLTLAALFSHSSVAINSVAGTNVSLAMALTSVKPTVVVASAETASNVHATTAPGVSGGLKKIAHNMQTRALDAGRMPADGILTTLNAPHRAAIGTTPGKLRLMFISERAGVESPPLSSDDLSDLRIFTGARIVYALTQAHVAGAIAQTSIYDYRRDGGSKNKHSHFGTPLSSVEVKLVDTAEHKTTDDAPKGEASQRLIVVTGPAVSGDEVNIGVIGTFRDDKALSYL</sequence>
<evidence type="ECO:0000259" key="2">
    <source>
        <dbReference type="Pfam" id="PF00501"/>
    </source>
</evidence>
<proteinExistence type="predicted"/>
<dbReference type="Pfam" id="PF00501">
    <property type="entry name" value="AMP-binding"/>
    <property type="match status" value="1"/>
</dbReference>
<feature type="transmembrane region" description="Helical" evidence="1">
    <location>
        <begin position="169"/>
        <end position="191"/>
    </location>
</feature>